<dbReference type="PANTHER" id="PTHR11439:SF442">
    <property type="entry name" value="CYSTEINE-RICH RLK (RECEPTOR-LIKE PROTEIN KINASE) 8"/>
    <property type="match status" value="1"/>
</dbReference>
<sequence>MDVKSAFPNGFIEEEVYVRQPPGFESARFPDRVYKLRKALYGPKQAPRAWYARLKSFLLKSGFVMGLVDKTLFLLSRGGDTLIVQIYVDDIIFGGSSHALVSSFAVQMSREFEMNLMGELQFFLGLQIKQSPEGTFVHQAKYTRDILNKFEMGDSKPMTTPMSTNTALDVDEDGEAVDQKEFRGMIGSLLYLTATRPDIQFAVCFCERYQASPRTSHPVKRIFRYLKFTSELGLWYSSGSSLSLRGFSDADHAGCRIDRKSTSGTCQLLGTFLVSWSSRKQASVSLSTTRAEYIGWSLAARSQLLWMKATLSDFGLRFGKIPLLVDSTSAISVVKNPVLHSRTKHIDVWFHFLRDHYEKGDIDLVPVASENQLADIFTKPLEFGAFVRLRGYRLKVLTMHSSRERLRANGPASLLSWCDE</sequence>
<dbReference type="CDD" id="cd09272">
    <property type="entry name" value="RNase_HI_RT_Ty1"/>
    <property type="match status" value="1"/>
</dbReference>
<accession>A0AAQ3UR98</accession>
<feature type="domain" description="Reverse transcriptase Ty1/copia-type" evidence="1">
    <location>
        <begin position="1"/>
        <end position="163"/>
    </location>
</feature>
<dbReference type="Proteomes" id="UP001341281">
    <property type="component" value="Chromosome 09"/>
</dbReference>
<proteinExistence type="predicted"/>
<dbReference type="InterPro" id="IPR013103">
    <property type="entry name" value="RVT_2"/>
</dbReference>
<dbReference type="InterPro" id="IPR043502">
    <property type="entry name" value="DNA/RNA_pol_sf"/>
</dbReference>
<dbReference type="AlphaFoldDB" id="A0AAQ3UR98"/>
<evidence type="ECO:0000313" key="2">
    <source>
        <dbReference type="EMBL" id="WVZ93999.1"/>
    </source>
</evidence>
<gene>
    <name evidence="2" type="ORF">U9M48_039943</name>
</gene>
<evidence type="ECO:0000313" key="3">
    <source>
        <dbReference type="Proteomes" id="UP001341281"/>
    </source>
</evidence>
<dbReference type="Pfam" id="PF07727">
    <property type="entry name" value="RVT_2"/>
    <property type="match status" value="1"/>
</dbReference>
<dbReference type="SUPFAM" id="SSF56672">
    <property type="entry name" value="DNA/RNA polymerases"/>
    <property type="match status" value="1"/>
</dbReference>
<evidence type="ECO:0000259" key="1">
    <source>
        <dbReference type="Pfam" id="PF07727"/>
    </source>
</evidence>
<dbReference type="PANTHER" id="PTHR11439">
    <property type="entry name" value="GAG-POL-RELATED RETROTRANSPOSON"/>
    <property type="match status" value="1"/>
</dbReference>
<name>A0AAQ3UR98_PASNO</name>
<dbReference type="EMBL" id="CP144753">
    <property type="protein sequence ID" value="WVZ93999.1"/>
    <property type="molecule type" value="Genomic_DNA"/>
</dbReference>
<reference evidence="2 3" key="1">
    <citation type="submission" date="2024-02" db="EMBL/GenBank/DDBJ databases">
        <title>High-quality chromosome-scale genome assembly of Pensacola bahiagrass (Paspalum notatum Flugge var. saurae).</title>
        <authorList>
            <person name="Vega J.M."/>
            <person name="Podio M."/>
            <person name="Orjuela J."/>
            <person name="Siena L.A."/>
            <person name="Pessino S.C."/>
            <person name="Combes M.C."/>
            <person name="Mariac C."/>
            <person name="Albertini E."/>
            <person name="Pupilli F."/>
            <person name="Ortiz J.P.A."/>
            <person name="Leblanc O."/>
        </authorList>
    </citation>
    <scope>NUCLEOTIDE SEQUENCE [LARGE SCALE GENOMIC DNA]</scope>
    <source>
        <strain evidence="2">R1</strain>
        <tissue evidence="2">Leaf</tissue>
    </source>
</reference>
<protein>
    <recommendedName>
        <fullName evidence="1">Reverse transcriptase Ty1/copia-type domain-containing protein</fullName>
    </recommendedName>
</protein>
<keyword evidence="3" id="KW-1185">Reference proteome</keyword>
<organism evidence="2 3">
    <name type="scientific">Paspalum notatum var. saurae</name>
    <dbReference type="NCBI Taxonomy" id="547442"/>
    <lineage>
        <taxon>Eukaryota</taxon>
        <taxon>Viridiplantae</taxon>
        <taxon>Streptophyta</taxon>
        <taxon>Embryophyta</taxon>
        <taxon>Tracheophyta</taxon>
        <taxon>Spermatophyta</taxon>
        <taxon>Magnoliopsida</taxon>
        <taxon>Liliopsida</taxon>
        <taxon>Poales</taxon>
        <taxon>Poaceae</taxon>
        <taxon>PACMAD clade</taxon>
        <taxon>Panicoideae</taxon>
        <taxon>Andropogonodae</taxon>
        <taxon>Paspaleae</taxon>
        <taxon>Paspalinae</taxon>
        <taxon>Paspalum</taxon>
    </lineage>
</organism>